<dbReference type="InterPro" id="IPR002182">
    <property type="entry name" value="NB-ARC"/>
</dbReference>
<feature type="domain" description="Disease resistance N-terminal" evidence="6">
    <location>
        <begin position="5"/>
        <end position="96"/>
    </location>
</feature>
<evidence type="ECO:0000256" key="3">
    <source>
        <dbReference type="ARBA" id="ARBA00022821"/>
    </source>
</evidence>
<dbReference type="PANTHER" id="PTHR36766">
    <property type="entry name" value="PLANT BROAD-SPECTRUM MILDEW RESISTANCE PROTEIN RPW8"/>
    <property type="match status" value="1"/>
</dbReference>
<dbReference type="Gene3D" id="3.80.10.10">
    <property type="entry name" value="Ribonuclease Inhibitor"/>
    <property type="match status" value="1"/>
</dbReference>
<keyword evidence="1" id="KW-0677">Repeat</keyword>
<evidence type="ECO:0000256" key="4">
    <source>
        <dbReference type="ARBA" id="ARBA00022840"/>
    </source>
</evidence>
<feature type="domain" description="NB-ARC" evidence="5">
    <location>
        <begin position="164"/>
        <end position="316"/>
    </location>
</feature>
<dbReference type="Proteomes" id="UP000585474">
    <property type="component" value="Unassembled WGS sequence"/>
</dbReference>
<dbReference type="GO" id="GO:0005524">
    <property type="term" value="F:ATP binding"/>
    <property type="evidence" value="ECO:0007669"/>
    <property type="project" value="UniProtKB-KW"/>
</dbReference>
<accession>A0A7J0DCF3</accession>
<evidence type="ECO:0000259" key="6">
    <source>
        <dbReference type="Pfam" id="PF18052"/>
    </source>
</evidence>
<evidence type="ECO:0000256" key="1">
    <source>
        <dbReference type="ARBA" id="ARBA00022737"/>
    </source>
</evidence>
<dbReference type="InterPro" id="IPR027417">
    <property type="entry name" value="P-loop_NTPase"/>
</dbReference>
<evidence type="ECO:0000259" key="5">
    <source>
        <dbReference type="Pfam" id="PF00931"/>
    </source>
</evidence>
<comment type="caution">
    <text evidence="7">The sequence shown here is derived from an EMBL/GenBank/DDBJ whole genome shotgun (WGS) entry which is preliminary data.</text>
</comment>
<gene>
    <name evidence="7" type="ORF">Acr_00g0016920</name>
</gene>
<organism evidence="7 8">
    <name type="scientific">Actinidia rufa</name>
    <dbReference type="NCBI Taxonomy" id="165716"/>
    <lineage>
        <taxon>Eukaryota</taxon>
        <taxon>Viridiplantae</taxon>
        <taxon>Streptophyta</taxon>
        <taxon>Embryophyta</taxon>
        <taxon>Tracheophyta</taxon>
        <taxon>Spermatophyta</taxon>
        <taxon>Magnoliopsida</taxon>
        <taxon>eudicotyledons</taxon>
        <taxon>Gunneridae</taxon>
        <taxon>Pentapetalae</taxon>
        <taxon>asterids</taxon>
        <taxon>Ericales</taxon>
        <taxon>Actinidiaceae</taxon>
        <taxon>Actinidia</taxon>
    </lineage>
</organism>
<evidence type="ECO:0000313" key="7">
    <source>
        <dbReference type="EMBL" id="GFS31365.1"/>
    </source>
</evidence>
<dbReference type="GO" id="GO:0006952">
    <property type="term" value="P:defense response"/>
    <property type="evidence" value="ECO:0007669"/>
    <property type="project" value="UniProtKB-KW"/>
</dbReference>
<dbReference type="SUPFAM" id="SSF52540">
    <property type="entry name" value="P-loop containing nucleoside triphosphate hydrolases"/>
    <property type="match status" value="1"/>
</dbReference>
<dbReference type="FunFam" id="3.40.50.300:FF:001091">
    <property type="entry name" value="Probable disease resistance protein At1g61300"/>
    <property type="match status" value="1"/>
</dbReference>
<keyword evidence="4" id="KW-0067">ATP-binding</keyword>
<keyword evidence="8" id="KW-1185">Reference proteome</keyword>
<dbReference type="OrthoDB" id="646178at2759"/>
<protein>
    <submittedName>
        <fullName evidence="7">Uncharacterized protein</fullName>
    </submittedName>
</protein>
<proteinExistence type="predicted"/>
<name>A0A7J0DCF3_9ERIC</name>
<dbReference type="GO" id="GO:0051707">
    <property type="term" value="P:response to other organism"/>
    <property type="evidence" value="ECO:0007669"/>
    <property type="project" value="UniProtKB-ARBA"/>
</dbReference>
<dbReference type="AlphaFoldDB" id="A0A7J0DCF3"/>
<evidence type="ECO:0000256" key="2">
    <source>
        <dbReference type="ARBA" id="ARBA00022741"/>
    </source>
</evidence>
<reference evidence="8" key="1">
    <citation type="submission" date="2019-07" db="EMBL/GenBank/DDBJ databases">
        <title>De Novo Assembly of kiwifruit Actinidia rufa.</title>
        <authorList>
            <person name="Sugita-Konishi S."/>
            <person name="Sato K."/>
            <person name="Mori E."/>
            <person name="Abe Y."/>
            <person name="Kisaki G."/>
            <person name="Hamano K."/>
            <person name="Suezawa K."/>
            <person name="Otani M."/>
            <person name="Fukuda T."/>
            <person name="Manabe T."/>
            <person name="Gomi K."/>
            <person name="Tabuchi M."/>
            <person name="Akimitsu K."/>
            <person name="Kataoka I."/>
        </authorList>
    </citation>
    <scope>NUCLEOTIDE SEQUENCE [LARGE SCALE GENOMIC DNA]</scope>
    <source>
        <strain evidence="8">cv. Fuchu</strain>
    </source>
</reference>
<dbReference type="Pfam" id="PF00931">
    <property type="entry name" value="NB-ARC"/>
    <property type="match status" value="1"/>
</dbReference>
<dbReference type="Pfam" id="PF18052">
    <property type="entry name" value="Rx_N"/>
    <property type="match status" value="1"/>
</dbReference>
<evidence type="ECO:0000313" key="8">
    <source>
        <dbReference type="Proteomes" id="UP000585474"/>
    </source>
</evidence>
<dbReference type="InterPro" id="IPR038005">
    <property type="entry name" value="RX-like_CC"/>
</dbReference>
<dbReference type="CDD" id="cd14798">
    <property type="entry name" value="RX-CC_like"/>
    <property type="match status" value="1"/>
</dbReference>
<dbReference type="InterPro" id="IPR041118">
    <property type="entry name" value="Rx_N"/>
</dbReference>
<dbReference type="InterPro" id="IPR032675">
    <property type="entry name" value="LRR_dom_sf"/>
</dbReference>
<dbReference type="PRINTS" id="PR00364">
    <property type="entry name" value="DISEASERSIST"/>
</dbReference>
<dbReference type="Gene3D" id="1.20.5.4130">
    <property type="match status" value="1"/>
</dbReference>
<dbReference type="SUPFAM" id="SSF52058">
    <property type="entry name" value="L domain-like"/>
    <property type="match status" value="1"/>
</dbReference>
<keyword evidence="3" id="KW-0611">Plant defense</keyword>
<sequence length="622" mass="71096">MGDGAITFLLGNLTRLLSQEADLLLGVEEEVRSLQTELKLIEPCLQDYGQRNETAIKTEFINQLRDAAREAEDIIDPYVASVAQQRGGNFLARTKSRLQRLSSRRRVAKQIKGIKKRFEDLFKQKDNFEIQISQQADLIPVETNLPMRRRLVEETDVVGLDDVARDITERLTEGEARRVVIPIVGMGGIGKTTLARKVYNDPVVVKHFEFRAWVYVSQAYDARNLLQALLKRAVGMPTEEMKDMSNEDLGYELRRNLTSAKYMIVLDDVWKTDCWDELNSVIANNNYRSRIIITTQDEGVARHAKEEKFLEVREFESPSTLPSNSRRLGLHSSMLNYISSNPASSTLRSMLCFGPDEQPLSLEAWKLLYKRFPLLRMLDAWIVGVEVIPDDIHKLIHLRYLTLKSPTAQTLPASISNLWNLQTLVVAAPHIDQTSIKHMENEGIEAPTPDSCTERVFSMLPNLLKLGIHGNLEEHRLSRKFQNFSILNCLQTLKLERDRSCKKLDSLEYVIFPQNLSKLTLVETQLLEDPMDRLATVFPKLEALQLVNLAIRSWTISQGSMARLRSVVINRCGRLEGLPSALQNMPNFRELELSYHVQLVNEAREIEMSKGKEHFKLVICQS</sequence>
<dbReference type="GO" id="GO:0043531">
    <property type="term" value="F:ADP binding"/>
    <property type="evidence" value="ECO:0007669"/>
    <property type="project" value="InterPro"/>
</dbReference>
<dbReference type="EMBL" id="BJWL01000144">
    <property type="protein sequence ID" value="GFS31365.1"/>
    <property type="molecule type" value="Genomic_DNA"/>
</dbReference>
<dbReference type="PANTHER" id="PTHR36766:SF70">
    <property type="entry name" value="DISEASE RESISTANCE PROTEIN RGA4"/>
    <property type="match status" value="1"/>
</dbReference>
<keyword evidence="2" id="KW-0547">Nucleotide-binding</keyword>
<dbReference type="Gene3D" id="3.40.50.300">
    <property type="entry name" value="P-loop containing nucleotide triphosphate hydrolases"/>
    <property type="match status" value="1"/>
</dbReference>